<dbReference type="Proteomes" id="UP000000435">
    <property type="component" value="Chromosome"/>
</dbReference>
<accession>A0ACA6AVZ3</accession>
<protein>
    <submittedName>
        <fullName evidence="1">Uncharacterized protein</fullName>
    </submittedName>
</protein>
<evidence type="ECO:0000313" key="1">
    <source>
        <dbReference type="EMBL" id="AAZ68549.1"/>
    </source>
</evidence>
<sequence>MPSAKKLIARAIGLVIGSLLLIFSFNILMRYFSKKVNSIFLGICLLLSIGITVFFKIYGIDKTSSTFINLKIYGMLVSSALIMFCIANLILKKSSECSVKLSKQNKQIYYLNINLDNLKIELNIIKREIEWYFTHLCNDDKIYINIEKEHLVSTNKKYYDLNSLCKVVKLITFIVALLIFLYQFFYSCINQKFRSVELNMYYALLSLFFCIFMVDKLPDYYYEYVKTNADEDNKNIIDSLNNELRIKTKLRDSLLKEVSAYNNTIDDESLIGESDYQLNRQKILKILNRI</sequence>
<reference evidence="2" key="1">
    <citation type="journal article" date="2006" name="J. Bacteriol.">
        <title>The genome of the obligately intracellular bacterium Ehrlichia canis reveals themes of complex membrane structure and immune evasion strategies.</title>
        <authorList>
            <person name="Mavromatis K."/>
            <person name="Doyle C.K."/>
            <person name="Lykidis A."/>
            <person name="Ivanova N."/>
            <person name="Francino M.P."/>
            <person name="Chain P."/>
            <person name="Shin M."/>
            <person name="Malfatti S."/>
            <person name="Larimer F."/>
            <person name="Copeland A."/>
            <person name="Detter J.C."/>
            <person name="Land M."/>
            <person name="Richardson P.M."/>
            <person name="Yu X.J."/>
            <person name="Walker D.H."/>
            <person name="McBride J.W."/>
            <person name="Kyrpides N.C."/>
        </authorList>
    </citation>
    <scope>NUCLEOTIDE SEQUENCE [LARGE SCALE GENOMIC DNA]</scope>
    <source>
        <strain evidence="2">Jake</strain>
    </source>
</reference>
<keyword evidence="2" id="KW-1185">Reference proteome</keyword>
<proteinExistence type="predicted"/>
<dbReference type="EMBL" id="CP000107">
    <property type="protein sequence ID" value="AAZ68549.1"/>
    <property type="molecule type" value="Genomic_DNA"/>
</dbReference>
<name>A0ACA6AVZ3_EHRCJ</name>
<gene>
    <name evidence="1" type="ordered locus">Ecaj_0513</name>
</gene>
<evidence type="ECO:0000313" key="2">
    <source>
        <dbReference type="Proteomes" id="UP000000435"/>
    </source>
</evidence>
<organism evidence="1 2">
    <name type="scientific">Ehrlichia canis (strain Jake)</name>
    <dbReference type="NCBI Taxonomy" id="269484"/>
    <lineage>
        <taxon>Bacteria</taxon>
        <taxon>Pseudomonadati</taxon>
        <taxon>Pseudomonadota</taxon>
        <taxon>Alphaproteobacteria</taxon>
        <taxon>Rickettsiales</taxon>
        <taxon>Anaplasmataceae</taxon>
        <taxon>Ehrlichia</taxon>
    </lineage>
</organism>